<dbReference type="Pfam" id="PF00233">
    <property type="entry name" value="PDEase_I"/>
    <property type="match status" value="1"/>
</dbReference>
<dbReference type="EMBL" id="MCFG01000403">
    <property type="protein sequence ID" value="ORX71677.1"/>
    <property type="molecule type" value="Genomic_DNA"/>
</dbReference>
<feature type="non-terminal residue" evidence="5">
    <location>
        <position position="252"/>
    </location>
</feature>
<evidence type="ECO:0000256" key="3">
    <source>
        <dbReference type="PIRSR" id="PIRSR623088-3"/>
    </source>
</evidence>
<keyword evidence="1 3" id="KW-0479">Metal-binding</keyword>
<dbReference type="Proteomes" id="UP000193944">
    <property type="component" value="Unassembled WGS sequence"/>
</dbReference>
<dbReference type="STRING" id="1754192.A0A1Y1WDS1"/>
<dbReference type="Gene3D" id="1.10.1300.10">
    <property type="entry name" value="3'5'-cyclic nucleotide phosphodiesterase, catalytic domain"/>
    <property type="match status" value="1"/>
</dbReference>
<evidence type="ECO:0000259" key="4">
    <source>
        <dbReference type="PROSITE" id="PS51845"/>
    </source>
</evidence>
<dbReference type="PROSITE" id="PS00126">
    <property type="entry name" value="PDEASE_I_1"/>
    <property type="match status" value="1"/>
</dbReference>
<dbReference type="PANTHER" id="PTHR11347">
    <property type="entry name" value="CYCLIC NUCLEOTIDE PHOSPHODIESTERASE"/>
    <property type="match status" value="1"/>
</dbReference>
<dbReference type="AlphaFoldDB" id="A0A1Y1WDS1"/>
<sequence length="252" mass="29631">MHAADVLFMTHYFIVKSGIIKQLTSEEIFSILVAAFIHDFKHPGVNNHFLIETSDDLALLYNDQSVLENYHLASSFLLMDQFNFLSNMTEEMKNYVKEIIISMVLATDMFYNTFWTKKFSDKVNQGTLNFSNKEDKLLLLNVFIKCADVGNPVKPLDLYLLWVKMISEEFFQQGDEEAKRGMIISPYMDRKCENIPDNQIGFISFVVNPLFIILNKYFNNKFDNILKNLDQNLEYWKIKKQQKLQKQDEQKN</sequence>
<dbReference type="GO" id="GO:0007165">
    <property type="term" value="P:signal transduction"/>
    <property type="evidence" value="ECO:0007669"/>
    <property type="project" value="InterPro"/>
</dbReference>
<dbReference type="InterPro" id="IPR023174">
    <property type="entry name" value="PDEase_CS"/>
</dbReference>
<reference evidence="5 6" key="2">
    <citation type="submission" date="2016-08" db="EMBL/GenBank/DDBJ databases">
        <title>Pervasive Adenine N6-methylation of Active Genes in Fungi.</title>
        <authorList>
            <consortium name="DOE Joint Genome Institute"/>
            <person name="Mondo S.J."/>
            <person name="Dannebaum R.O."/>
            <person name="Kuo R.C."/>
            <person name="Labutti K."/>
            <person name="Haridas S."/>
            <person name="Kuo A."/>
            <person name="Salamov A."/>
            <person name="Ahrendt S.R."/>
            <person name="Lipzen A."/>
            <person name="Sullivan W."/>
            <person name="Andreopoulos W.B."/>
            <person name="Clum A."/>
            <person name="Lindquist E."/>
            <person name="Daum C."/>
            <person name="Ramamoorthy G.K."/>
            <person name="Gryganskyi A."/>
            <person name="Culley D."/>
            <person name="Magnuson J.K."/>
            <person name="James T.Y."/>
            <person name="O'Malley M.A."/>
            <person name="Stajich J.E."/>
            <person name="Spatafora J.W."/>
            <person name="Visel A."/>
            <person name="Grigoriev I.V."/>
        </authorList>
    </citation>
    <scope>NUCLEOTIDE SEQUENCE [LARGE SCALE GENOMIC DNA]</scope>
    <source>
        <strain evidence="5 6">S4</strain>
    </source>
</reference>
<dbReference type="CDD" id="cd00077">
    <property type="entry name" value="HDc"/>
    <property type="match status" value="1"/>
</dbReference>
<reference evidence="5 6" key="1">
    <citation type="submission" date="2016-08" db="EMBL/GenBank/DDBJ databases">
        <title>A Parts List for Fungal Cellulosomes Revealed by Comparative Genomics.</title>
        <authorList>
            <consortium name="DOE Joint Genome Institute"/>
            <person name="Haitjema C.H."/>
            <person name="Gilmore S.P."/>
            <person name="Henske J.K."/>
            <person name="Solomon K.V."/>
            <person name="De Groot R."/>
            <person name="Kuo A."/>
            <person name="Mondo S.J."/>
            <person name="Salamov A.A."/>
            <person name="Labutti K."/>
            <person name="Zhao Z."/>
            <person name="Chiniquy J."/>
            <person name="Barry K."/>
            <person name="Brewer H.M."/>
            <person name="Purvine S.O."/>
            <person name="Wright A.T."/>
            <person name="Boxma B."/>
            <person name="Van Alen T."/>
            <person name="Hackstein J.H."/>
            <person name="Baker S.E."/>
            <person name="Grigoriev I.V."/>
            <person name="O'Malley M.A."/>
        </authorList>
    </citation>
    <scope>NUCLEOTIDE SEQUENCE [LARGE SCALE GENOMIC DNA]</scope>
    <source>
        <strain evidence="5 6">S4</strain>
    </source>
</reference>
<feature type="binding site" evidence="3">
    <location>
        <position position="2"/>
    </location>
    <ligand>
        <name>Zn(2+)</name>
        <dbReference type="ChEBI" id="CHEBI:29105"/>
        <label>1</label>
    </ligand>
</feature>
<dbReference type="InterPro" id="IPR036971">
    <property type="entry name" value="PDEase_catalytic_dom_sf"/>
</dbReference>
<evidence type="ECO:0000313" key="5">
    <source>
        <dbReference type="EMBL" id="ORX71677.1"/>
    </source>
</evidence>
<dbReference type="InterPro" id="IPR023088">
    <property type="entry name" value="PDEase"/>
</dbReference>
<feature type="domain" description="PDEase" evidence="4">
    <location>
        <begin position="1"/>
        <end position="243"/>
    </location>
</feature>
<dbReference type="PROSITE" id="PS51845">
    <property type="entry name" value="PDEASE_I_2"/>
    <property type="match status" value="1"/>
</dbReference>
<comment type="caution">
    <text evidence="5">The sequence shown here is derived from an EMBL/GenBank/DDBJ whole genome shotgun (WGS) entry which is preliminary data.</text>
</comment>
<dbReference type="OrthoDB" id="546632at2759"/>
<accession>A0A1Y1WDS1</accession>
<feature type="binding site" evidence="3">
    <location>
        <position position="148"/>
    </location>
    <ligand>
        <name>Zn(2+)</name>
        <dbReference type="ChEBI" id="CHEBI:29105"/>
        <label>1</label>
    </ligand>
</feature>
<dbReference type="InterPro" id="IPR002073">
    <property type="entry name" value="PDEase_catalytic_dom"/>
</dbReference>
<evidence type="ECO:0000256" key="1">
    <source>
        <dbReference type="ARBA" id="ARBA00022723"/>
    </source>
</evidence>
<evidence type="ECO:0000256" key="2">
    <source>
        <dbReference type="ARBA" id="ARBA00022801"/>
    </source>
</evidence>
<dbReference type="SUPFAM" id="SSF109604">
    <property type="entry name" value="HD-domain/PDEase-like"/>
    <property type="match status" value="1"/>
</dbReference>
<dbReference type="PRINTS" id="PR00387">
    <property type="entry name" value="PDIESTERASE1"/>
</dbReference>
<evidence type="ECO:0000313" key="6">
    <source>
        <dbReference type="Proteomes" id="UP000193944"/>
    </source>
</evidence>
<name>A0A1Y1WDS1_9FUNG</name>
<keyword evidence="6" id="KW-1185">Reference proteome</keyword>
<dbReference type="InterPro" id="IPR003607">
    <property type="entry name" value="HD/PDEase_dom"/>
</dbReference>
<proteinExistence type="predicted"/>
<feature type="binding site" evidence="3">
    <location>
        <position position="39"/>
    </location>
    <ligand>
        <name>Zn(2+)</name>
        <dbReference type="ChEBI" id="CHEBI:29105"/>
        <label>2</label>
    </ligand>
</feature>
<dbReference type="GO" id="GO:0004114">
    <property type="term" value="F:3',5'-cyclic-nucleotide phosphodiesterase activity"/>
    <property type="evidence" value="ECO:0007669"/>
    <property type="project" value="InterPro"/>
</dbReference>
<dbReference type="GO" id="GO:0046872">
    <property type="term" value="F:metal ion binding"/>
    <property type="evidence" value="ECO:0007669"/>
    <property type="project" value="UniProtKB-KW"/>
</dbReference>
<organism evidence="5 6">
    <name type="scientific">Anaeromyces robustus</name>
    <dbReference type="NCBI Taxonomy" id="1754192"/>
    <lineage>
        <taxon>Eukaryota</taxon>
        <taxon>Fungi</taxon>
        <taxon>Fungi incertae sedis</taxon>
        <taxon>Chytridiomycota</taxon>
        <taxon>Chytridiomycota incertae sedis</taxon>
        <taxon>Neocallimastigomycetes</taxon>
        <taxon>Neocallimastigales</taxon>
        <taxon>Neocallimastigaceae</taxon>
        <taxon>Anaeromyces</taxon>
    </lineage>
</organism>
<keyword evidence="2" id="KW-0378">Hydrolase</keyword>
<gene>
    <name evidence="5" type="ORF">BCR32DRAFT_237808</name>
</gene>
<protein>
    <submittedName>
        <fullName evidence="5">HD-domain/PDEase-like protein</fullName>
    </submittedName>
</protein>
<feature type="binding site" evidence="3">
    <location>
        <position position="38"/>
    </location>
    <ligand>
        <name>Zn(2+)</name>
        <dbReference type="ChEBI" id="CHEBI:29105"/>
        <label>1</label>
    </ligand>
</feature>
<feature type="binding site" evidence="3">
    <location>
        <position position="39"/>
    </location>
    <ligand>
        <name>Zn(2+)</name>
        <dbReference type="ChEBI" id="CHEBI:29105"/>
        <label>1</label>
    </ligand>
</feature>